<dbReference type="PATRIC" id="fig|742743.3.peg.247"/>
<dbReference type="EMBL" id="ADLT01000007">
    <property type="protein sequence ID" value="EHO63885.1"/>
    <property type="molecule type" value="Genomic_DNA"/>
</dbReference>
<dbReference type="InterPro" id="IPR021321">
    <property type="entry name" value="DUF2922"/>
</dbReference>
<comment type="caution">
    <text evidence="1">The sequence shown here is derived from an EMBL/GenBank/DDBJ whole genome shotgun (WGS) entry which is preliminary data.</text>
</comment>
<reference evidence="1 2" key="1">
    <citation type="submission" date="2011-11" db="EMBL/GenBank/DDBJ databases">
        <title>The Genome Sequence of Dialister succinatiphilus YIT 11850.</title>
        <authorList>
            <consortium name="The Broad Institute Genome Sequencing Platform"/>
            <person name="Earl A."/>
            <person name="Ward D."/>
            <person name="Feldgarden M."/>
            <person name="Gevers D."/>
            <person name="Morotomi M."/>
            <person name="Young S.K."/>
            <person name="Zeng Q."/>
            <person name="Gargeya S."/>
            <person name="Fitzgerald M."/>
            <person name="Haas B."/>
            <person name="Abouelleil A."/>
            <person name="Alvarado L."/>
            <person name="Arachchi H.M."/>
            <person name="Berlin A."/>
            <person name="Brown A."/>
            <person name="Chapman S.B."/>
            <person name="Dunbar C."/>
            <person name="Gearin G."/>
            <person name="Goldberg J."/>
            <person name="Griggs A."/>
            <person name="Gujja S."/>
            <person name="Heiman D."/>
            <person name="Howarth C."/>
            <person name="Lui A."/>
            <person name="MacDonald P.J.P."/>
            <person name="Montmayeur A."/>
            <person name="Murphy C."/>
            <person name="Neiman D."/>
            <person name="Pearson M."/>
            <person name="Priest M."/>
            <person name="Roberts A."/>
            <person name="Saif S."/>
            <person name="Shea T."/>
            <person name="Sisk P."/>
            <person name="Stolte C."/>
            <person name="Sykes S."/>
            <person name="Wortman J."/>
            <person name="Nusbaum C."/>
            <person name="Birren B."/>
        </authorList>
    </citation>
    <scope>NUCLEOTIDE SEQUENCE [LARGE SCALE GENOMIC DNA]</scope>
    <source>
        <strain evidence="1 2">YIT 11850</strain>
    </source>
</reference>
<protein>
    <recommendedName>
        <fullName evidence="3">DUF2922 domain-containing protein</fullName>
    </recommendedName>
</protein>
<keyword evidence="2" id="KW-1185">Reference proteome</keyword>
<name>H1CY07_9FIRM</name>
<gene>
    <name evidence="1" type="ORF">HMPREF9453_00245</name>
</gene>
<dbReference type="HOGENOM" id="CLU_203787_0_0_9"/>
<evidence type="ECO:0008006" key="3">
    <source>
        <dbReference type="Google" id="ProtNLM"/>
    </source>
</evidence>
<dbReference type="RefSeq" id="WP_008858751.1">
    <property type="nucleotide sequence ID" value="NZ_JH591187.1"/>
</dbReference>
<sequence>MKKLELTFTTTSSKSSISITIADPKENLTLAEVQEKAPAIAAVLVNRSGLTADKLSKAVIISTTEEVLA</sequence>
<dbReference type="STRING" id="742743.HMPREF9453_00245"/>
<evidence type="ECO:0000313" key="1">
    <source>
        <dbReference type="EMBL" id="EHO63885.1"/>
    </source>
</evidence>
<dbReference type="Pfam" id="PF11148">
    <property type="entry name" value="DUF2922"/>
    <property type="match status" value="1"/>
</dbReference>
<proteinExistence type="predicted"/>
<dbReference type="Proteomes" id="UP000003277">
    <property type="component" value="Unassembled WGS sequence"/>
</dbReference>
<evidence type="ECO:0000313" key="2">
    <source>
        <dbReference type="Proteomes" id="UP000003277"/>
    </source>
</evidence>
<organism evidence="1 2">
    <name type="scientific">Dialister succinatiphilus YIT 11850</name>
    <dbReference type="NCBI Taxonomy" id="742743"/>
    <lineage>
        <taxon>Bacteria</taxon>
        <taxon>Bacillati</taxon>
        <taxon>Bacillota</taxon>
        <taxon>Negativicutes</taxon>
        <taxon>Veillonellales</taxon>
        <taxon>Veillonellaceae</taxon>
        <taxon>Dialister</taxon>
    </lineage>
</organism>
<dbReference type="AlphaFoldDB" id="H1CY07"/>
<accession>H1CY07</accession>